<proteinExistence type="predicted"/>
<dbReference type="EMBL" id="KY322437">
    <property type="protein sequence ID" value="AUF82367.1"/>
    <property type="molecule type" value="Genomic_DNA"/>
</dbReference>
<gene>
    <name evidence="1" type="ORF">TetV_275</name>
</gene>
<keyword evidence="2" id="KW-1185">Reference proteome</keyword>
<dbReference type="Proteomes" id="UP000244773">
    <property type="component" value="Segment"/>
</dbReference>
<reference evidence="1" key="1">
    <citation type="journal article" date="2018" name="Virology">
        <title>A giant virus infecting green algae encodes key fermentation genes.</title>
        <authorList>
            <person name="Schvarcz C.R."/>
            <person name="Steward G.F."/>
        </authorList>
    </citation>
    <scope>NUCLEOTIDE SEQUENCE [LARGE SCALE GENOMIC DNA]</scope>
</reference>
<accession>A0A2P0VN79</accession>
<name>A0A2P0VN79_9VIRU</name>
<protein>
    <submittedName>
        <fullName evidence="1">Uncharacterized protein</fullName>
    </submittedName>
</protein>
<organism evidence="1">
    <name type="scientific">Tetraselmis virus 1</name>
    <dbReference type="NCBI Taxonomy" id="2060617"/>
    <lineage>
        <taxon>Viruses</taxon>
        <taxon>Varidnaviria</taxon>
        <taxon>Bamfordvirae</taxon>
        <taxon>Nucleocytoviricota</taxon>
        <taxon>Megaviricetes</taxon>
        <taxon>Imitervirales</taxon>
        <taxon>Allomimiviridae</taxon>
        <taxon>Oceanusvirus</taxon>
        <taxon>Oceanusvirus kaneohense</taxon>
    </lineage>
</organism>
<sequence length="173" mass="19754">MDSVCEQRLSYVKQETKKSVKYVPLSIYDEQLSGRTLRKDFTNMFYSSGPWQFRDNAYGLPGDFGDLEGADLYDKLSRERDNLSKSNNFDNLAAERKKQDYIASQNRISQNNAHKYSNTPLQLPSITISDKNIVGIPETSPDAETFVLAANPLKEKLTPAQRIKNRRLKKINA</sequence>
<evidence type="ECO:0000313" key="1">
    <source>
        <dbReference type="EMBL" id="AUF82367.1"/>
    </source>
</evidence>
<evidence type="ECO:0000313" key="2">
    <source>
        <dbReference type="Proteomes" id="UP000244773"/>
    </source>
</evidence>